<evidence type="ECO:0000313" key="3">
    <source>
        <dbReference type="Proteomes" id="UP000694558"/>
    </source>
</evidence>
<feature type="domain" description="GH18" evidence="1">
    <location>
        <begin position="1"/>
        <end position="75"/>
    </location>
</feature>
<sequence length="75" mass="9043">MVSTQQYRTTFIQSAITLLRFYGFDGLNLDWRFPVTRGSQPDNKQKFTLLCQVRPSPLIPWIPRYWRQDLLKYCK</sequence>
<dbReference type="Proteomes" id="UP000694558">
    <property type="component" value="Chromosome 11"/>
</dbReference>
<accession>A0A8D3CIS9</accession>
<dbReference type="InterPro" id="IPR050314">
    <property type="entry name" value="Glycosyl_Hydrlase_18"/>
</dbReference>
<dbReference type="InterPro" id="IPR001223">
    <property type="entry name" value="Glyco_hydro18_cat"/>
</dbReference>
<dbReference type="PANTHER" id="PTHR11177">
    <property type="entry name" value="CHITINASE"/>
    <property type="match status" value="1"/>
</dbReference>
<dbReference type="GO" id="GO:0005576">
    <property type="term" value="C:extracellular region"/>
    <property type="evidence" value="ECO:0007669"/>
    <property type="project" value="TreeGrafter"/>
</dbReference>
<dbReference type="Pfam" id="PF00704">
    <property type="entry name" value="Glyco_hydro_18"/>
    <property type="match status" value="1"/>
</dbReference>
<protein>
    <recommendedName>
        <fullName evidence="1">GH18 domain-containing protein</fullName>
    </recommendedName>
</protein>
<dbReference type="Gene3D" id="3.20.20.80">
    <property type="entry name" value="Glycosidases"/>
    <property type="match status" value="1"/>
</dbReference>
<reference evidence="2" key="2">
    <citation type="submission" date="2025-08" db="UniProtKB">
        <authorList>
            <consortium name="Ensembl"/>
        </authorList>
    </citation>
    <scope>IDENTIFICATION</scope>
</reference>
<evidence type="ECO:0000259" key="1">
    <source>
        <dbReference type="PROSITE" id="PS51910"/>
    </source>
</evidence>
<dbReference type="GO" id="GO:0005975">
    <property type="term" value="P:carbohydrate metabolic process"/>
    <property type="evidence" value="ECO:0007669"/>
    <property type="project" value="InterPro"/>
</dbReference>
<dbReference type="AlphaFoldDB" id="A0A8D3CIS9"/>
<dbReference type="SUPFAM" id="SSF51445">
    <property type="entry name" value="(Trans)glycosidases"/>
    <property type="match status" value="1"/>
</dbReference>
<dbReference type="Ensembl" id="ENSSMAT00000061412.1">
    <property type="protein sequence ID" value="ENSSMAP00000047187.1"/>
    <property type="gene ID" value="ENSSMAG00000025820.1"/>
</dbReference>
<reference evidence="2" key="1">
    <citation type="submission" date="2023-05" db="EMBL/GenBank/DDBJ databases">
        <title>High-quality long-read genome of Scophthalmus maximus.</title>
        <authorList>
            <person name="Lien S."/>
            <person name="Martinez P."/>
        </authorList>
    </citation>
    <scope>NUCLEOTIDE SEQUENCE [LARGE SCALE GENOMIC DNA]</scope>
</reference>
<dbReference type="PANTHER" id="PTHR11177:SF379">
    <property type="entry name" value="CHITINASE"/>
    <property type="match status" value="1"/>
</dbReference>
<dbReference type="PROSITE" id="PS51910">
    <property type="entry name" value="GH18_2"/>
    <property type="match status" value="1"/>
</dbReference>
<dbReference type="GeneTree" id="ENSGT00940000178113"/>
<organism evidence="2 3">
    <name type="scientific">Scophthalmus maximus</name>
    <name type="common">Turbot</name>
    <name type="synonym">Psetta maxima</name>
    <dbReference type="NCBI Taxonomy" id="52904"/>
    <lineage>
        <taxon>Eukaryota</taxon>
        <taxon>Metazoa</taxon>
        <taxon>Chordata</taxon>
        <taxon>Craniata</taxon>
        <taxon>Vertebrata</taxon>
        <taxon>Euteleostomi</taxon>
        <taxon>Actinopterygii</taxon>
        <taxon>Neopterygii</taxon>
        <taxon>Teleostei</taxon>
        <taxon>Neoteleostei</taxon>
        <taxon>Acanthomorphata</taxon>
        <taxon>Carangaria</taxon>
        <taxon>Pleuronectiformes</taxon>
        <taxon>Pleuronectoidei</taxon>
        <taxon>Scophthalmidae</taxon>
        <taxon>Scophthalmus</taxon>
    </lineage>
</organism>
<evidence type="ECO:0000313" key="2">
    <source>
        <dbReference type="Ensembl" id="ENSSMAP00000047187.1"/>
    </source>
</evidence>
<name>A0A8D3CIS9_SCOMX</name>
<dbReference type="InterPro" id="IPR017853">
    <property type="entry name" value="GH"/>
</dbReference>
<proteinExistence type="predicted"/>